<evidence type="ECO:0000256" key="1">
    <source>
        <dbReference type="SAM" id="SignalP"/>
    </source>
</evidence>
<protein>
    <submittedName>
        <fullName evidence="2">Uncharacterized protein</fullName>
    </submittedName>
</protein>
<accession>G8C3U7</accession>
<dbReference type="AlphaFoldDB" id="G8C3U7"/>
<name>G8C3U7_9MOLU</name>
<evidence type="ECO:0000313" key="2">
    <source>
        <dbReference type="EMBL" id="CCE66995.1"/>
    </source>
</evidence>
<sequence>MISLLKLCLALVALASVSSAVAIPATLHVQGNMEKTSTGGGQPTSQLQLTKCTSGGTNQGNSVDFGTSTAQNVCWSADSSSQIGATYDSDYSSLLSSNWGKQPKDWNENSAWKKVCTSGTNNWELWISSESETETPKDIYLGKCGAQGWENTSFLKVSQDSSKTKVSVCEKECWESPQTSSTVSQTKIQLQQEKVSKFTELKFYSGNVQQSA</sequence>
<dbReference type="EMBL" id="HE613254">
    <property type="protein sequence ID" value="CCE66995.1"/>
    <property type="molecule type" value="Genomic_DNA"/>
</dbReference>
<reference evidence="2" key="1">
    <citation type="submission" date="2011-11" db="EMBL/GenBank/DDBJ databases">
        <title>Complete genome sequence of Candidatus Mycoplasma haemominutum.</title>
        <authorList>
            <person name="Barker E.N."/>
            <person name="Darby A.C."/>
            <person name="Helps C.R."/>
            <person name="Peters I.R."/>
            <person name="Hughes M.A."/>
            <person name="Radford A.D."/>
            <person name="Novacco M."/>
            <person name="Boretti F."/>
            <person name="Hofmann-Lehmann R."/>
            <person name="Tasker S."/>
        </authorList>
    </citation>
    <scope>NUCLEOTIDE SEQUENCE</scope>
    <source>
        <strain evidence="2">Birmingham 1</strain>
    </source>
</reference>
<reference evidence="2" key="2">
    <citation type="submission" date="2011-11" db="EMBL/GenBank/DDBJ databases">
        <authorList>
            <person name="Barker E."/>
        </authorList>
    </citation>
    <scope>NUCLEOTIDE SEQUENCE</scope>
    <source>
        <strain evidence="2">Birmingham 1</strain>
    </source>
</reference>
<feature type="signal peptide" evidence="1">
    <location>
        <begin position="1"/>
        <end position="22"/>
    </location>
</feature>
<keyword evidence="1" id="KW-0732">Signal</keyword>
<dbReference type="KEGG" id="mhb:MHM_04770"/>
<feature type="chain" id="PRO_5003508680" evidence="1">
    <location>
        <begin position="23"/>
        <end position="212"/>
    </location>
</feature>
<gene>
    <name evidence="2" type="ORF">MHM_04770</name>
</gene>
<dbReference type="HOGENOM" id="CLU_107062_1_0_14"/>
<organism evidence="2">
    <name type="scientific">Candidatus Mycoplasma haematominutum 'Birmingham 1'</name>
    <dbReference type="NCBI Taxonomy" id="1116213"/>
    <lineage>
        <taxon>Bacteria</taxon>
        <taxon>Bacillati</taxon>
        <taxon>Mycoplasmatota</taxon>
        <taxon>Mollicutes</taxon>
        <taxon>Mycoplasmataceae</taxon>
        <taxon>Mycoplasma</taxon>
    </lineage>
</organism>
<proteinExistence type="predicted"/>
<dbReference type="PATRIC" id="fig|1116213.3.peg.518"/>
<dbReference type="RefSeq" id="WP_015511860.1">
    <property type="nucleotide sequence ID" value="NC_021007.1"/>
</dbReference>